<reference evidence="2 4" key="1">
    <citation type="submission" date="2020-05" db="EMBL/GenBank/DDBJ databases">
        <title>Characterization of novel class B3 metallo-beta-lactamase from novel Pseudomonas species.</title>
        <authorList>
            <person name="Yamada K."/>
            <person name="Aoki K."/>
            <person name="Ishii Y."/>
        </authorList>
    </citation>
    <scope>NUCLEOTIDE SEQUENCE [LARGE SCALE GENOMIC DNA]</scope>
    <source>
        <strain evidence="2 4">TUM18999</strain>
        <strain evidence="3 5">TUM20286</strain>
    </source>
</reference>
<dbReference type="Proteomes" id="UP001054892">
    <property type="component" value="Unassembled WGS sequence"/>
</dbReference>
<dbReference type="EMBL" id="AP023189">
    <property type="protein sequence ID" value="BCG27267.1"/>
    <property type="molecule type" value="Genomic_DNA"/>
</dbReference>
<dbReference type="AlphaFoldDB" id="A0A6J4EBW3"/>
<evidence type="ECO:0000313" key="3">
    <source>
        <dbReference type="EMBL" id="GJN54702.1"/>
    </source>
</evidence>
<protein>
    <submittedName>
        <fullName evidence="2">Uncharacterized protein</fullName>
    </submittedName>
</protein>
<evidence type="ECO:0000313" key="4">
    <source>
        <dbReference type="Proteomes" id="UP000509383"/>
    </source>
</evidence>
<feature type="region of interest" description="Disordered" evidence="1">
    <location>
        <begin position="1"/>
        <end position="21"/>
    </location>
</feature>
<name>A0A6J4EBW3_9PSED</name>
<sequence length="82" mass="8556">MEGALFVHRAEFDPTTDPTPMHAARQRCALLGRMNSPLQVPGGALGGGPAVRRWASLRSAPTYGIGGAMQVGCNPTVPWGAL</sequence>
<accession>A0A6J4EBW3</accession>
<dbReference type="EMBL" id="BQKM01000012">
    <property type="protein sequence ID" value="GJN54702.1"/>
    <property type="molecule type" value="Genomic_DNA"/>
</dbReference>
<keyword evidence="5" id="KW-1185">Reference proteome</keyword>
<evidence type="ECO:0000313" key="5">
    <source>
        <dbReference type="Proteomes" id="UP001054892"/>
    </source>
</evidence>
<proteinExistence type="predicted"/>
<evidence type="ECO:0000256" key="1">
    <source>
        <dbReference type="SAM" id="MobiDB-lite"/>
    </source>
</evidence>
<dbReference type="Proteomes" id="UP000509383">
    <property type="component" value="Chromosome"/>
</dbReference>
<dbReference type="KEGG" id="ptw:TUM18999_54580"/>
<evidence type="ECO:0000313" key="2">
    <source>
        <dbReference type="EMBL" id="BCG27267.1"/>
    </source>
</evidence>
<organism evidence="2 4">
    <name type="scientific">Pseudomonas tohonis</name>
    <dbReference type="NCBI Taxonomy" id="2725477"/>
    <lineage>
        <taxon>Bacteria</taxon>
        <taxon>Pseudomonadati</taxon>
        <taxon>Pseudomonadota</taxon>
        <taxon>Gammaproteobacteria</taxon>
        <taxon>Pseudomonadales</taxon>
        <taxon>Pseudomonadaceae</taxon>
        <taxon>Pseudomonas</taxon>
    </lineage>
</organism>
<gene>
    <name evidence="2" type="ORF">TUM18999_54580</name>
    <name evidence="3" type="ORF">TUM20286_44540</name>
</gene>